<sequence>MQTTFVLLIVTLVALSQAGPAPREHDIEDDSKPRPLIEFTRGGFKVNFGGFHAQAGLGALLTGRSEDGGLHASAGIPSGAHASAEIGGSLSDGPSGGLHARAGLGNGGPEAAAGLGGSLGGQKPGGEIYAESSRGNFPELPKIQKNKGKNIQVISPPKKVESSATADAASSDEADHLKSNKIFIAGTPYHVFWNSQYDVSYVKKGNGGRVKEDLKTQHPARWYFEKRLRERIGNKTTSDNVIIATPTAAEAHQEQSESSNLLDNSVSGYKYKYKNGSLFDDIFNIPISALKAVNQLLKNHVGRV</sequence>
<dbReference type="EMBL" id="CM056742">
    <property type="protein sequence ID" value="KAJ8679334.1"/>
    <property type="molecule type" value="Genomic_DNA"/>
</dbReference>
<evidence type="ECO:0000313" key="1">
    <source>
        <dbReference type="EMBL" id="KAJ8679334.1"/>
    </source>
</evidence>
<evidence type="ECO:0000313" key="2">
    <source>
        <dbReference type="Proteomes" id="UP001239111"/>
    </source>
</evidence>
<proteinExistence type="predicted"/>
<comment type="caution">
    <text evidence="1">The sequence shown here is derived from an EMBL/GenBank/DDBJ whole genome shotgun (WGS) entry which is preliminary data.</text>
</comment>
<gene>
    <name evidence="1" type="ORF">QAD02_015121</name>
</gene>
<organism evidence="1 2">
    <name type="scientific">Eretmocerus hayati</name>
    <dbReference type="NCBI Taxonomy" id="131215"/>
    <lineage>
        <taxon>Eukaryota</taxon>
        <taxon>Metazoa</taxon>
        <taxon>Ecdysozoa</taxon>
        <taxon>Arthropoda</taxon>
        <taxon>Hexapoda</taxon>
        <taxon>Insecta</taxon>
        <taxon>Pterygota</taxon>
        <taxon>Neoptera</taxon>
        <taxon>Endopterygota</taxon>
        <taxon>Hymenoptera</taxon>
        <taxon>Apocrita</taxon>
        <taxon>Proctotrupomorpha</taxon>
        <taxon>Chalcidoidea</taxon>
        <taxon>Aphelinidae</taxon>
        <taxon>Aphelininae</taxon>
        <taxon>Eretmocerus</taxon>
    </lineage>
</organism>
<accession>A0ACC2P7S9</accession>
<keyword evidence="2" id="KW-1185">Reference proteome</keyword>
<dbReference type="Proteomes" id="UP001239111">
    <property type="component" value="Chromosome 2"/>
</dbReference>
<name>A0ACC2P7S9_9HYME</name>
<reference evidence="1" key="1">
    <citation type="submission" date="2023-04" db="EMBL/GenBank/DDBJ databases">
        <title>A chromosome-level genome assembly of the parasitoid wasp Eretmocerus hayati.</title>
        <authorList>
            <person name="Zhong Y."/>
            <person name="Liu S."/>
            <person name="Liu Y."/>
        </authorList>
    </citation>
    <scope>NUCLEOTIDE SEQUENCE</scope>
    <source>
        <strain evidence="1">ZJU_SS_LIU_2023</strain>
    </source>
</reference>
<protein>
    <submittedName>
        <fullName evidence="1">Uncharacterized protein</fullName>
    </submittedName>
</protein>